<proteinExistence type="predicted"/>
<dbReference type="Proteomes" id="UP000821865">
    <property type="component" value="Chromosome 1"/>
</dbReference>
<accession>A0ACB8E4H2</accession>
<gene>
    <name evidence="1" type="ORF">HPB49_025129</name>
</gene>
<organism evidence="1 2">
    <name type="scientific">Dermacentor silvarum</name>
    <name type="common">Tick</name>
    <dbReference type="NCBI Taxonomy" id="543639"/>
    <lineage>
        <taxon>Eukaryota</taxon>
        <taxon>Metazoa</taxon>
        <taxon>Ecdysozoa</taxon>
        <taxon>Arthropoda</taxon>
        <taxon>Chelicerata</taxon>
        <taxon>Arachnida</taxon>
        <taxon>Acari</taxon>
        <taxon>Parasitiformes</taxon>
        <taxon>Ixodida</taxon>
        <taxon>Ixodoidea</taxon>
        <taxon>Ixodidae</taxon>
        <taxon>Rhipicephalinae</taxon>
        <taxon>Dermacentor</taxon>
    </lineage>
</organism>
<evidence type="ECO:0000313" key="1">
    <source>
        <dbReference type="EMBL" id="KAH7981519.1"/>
    </source>
</evidence>
<comment type="caution">
    <text evidence="1">The sequence shown here is derived from an EMBL/GenBank/DDBJ whole genome shotgun (WGS) entry which is preliminary data.</text>
</comment>
<sequence length="364" mass="40192">MAVRMRLLSDRDSEATSSVLVVIRPAPMVRPTPATSRHSTTNESTMVSPNRKRRSNDAAQSSAMKRRQSKKDPLSPGVRVNVAERVRLLSVRDFQTASMVRVLDDRCHVFYPKAEVESFHFQDGGNFKPNEDQTFTFYEFFDETEENVYVCENTTRGILRMLLDGCNCSVLACISTGIDKAFALLCSEECPGVVSLMASELYHRAPKLQSEGPTCDVAVACLEVYIEVLRDQMCLDPAKVIAMLNLTTHKSCVTVTENATSTSKETRVSMCSLDLSGSERAAAASRDTKDQMREDTKLNLSFLALGNCIDARSKKRTQQVPYQDSKLTHILKDSLGGSGNDLVIGTATALKLSCTPTYNTASIR</sequence>
<name>A0ACB8E4H2_DERSI</name>
<keyword evidence="2" id="KW-1185">Reference proteome</keyword>
<reference evidence="1" key="1">
    <citation type="submission" date="2020-05" db="EMBL/GenBank/DDBJ databases">
        <title>Large-scale comparative analyses of tick genomes elucidate their genetic diversity and vector capacities.</title>
        <authorList>
            <person name="Jia N."/>
            <person name="Wang J."/>
            <person name="Shi W."/>
            <person name="Du L."/>
            <person name="Sun Y."/>
            <person name="Zhan W."/>
            <person name="Jiang J."/>
            <person name="Wang Q."/>
            <person name="Zhang B."/>
            <person name="Ji P."/>
            <person name="Sakyi L.B."/>
            <person name="Cui X."/>
            <person name="Yuan T."/>
            <person name="Jiang B."/>
            <person name="Yang W."/>
            <person name="Lam T.T.-Y."/>
            <person name="Chang Q."/>
            <person name="Ding S."/>
            <person name="Wang X."/>
            <person name="Zhu J."/>
            <person name="Ruan X."/>
            <person name="Zhao L."/>
            <person name="Wei J."/>
            <person name="Que T."/>
            <person name="Du C."/>
            <person name="Cheng J."/>
            <person name="Dai P."/>
            <person name="Han X."/>
            <person name="Huang E."/>
            <person name="Gao Y."/>
            <person name="Liu J."/>
            <person name="Shao H."/>
            <person name="Ye R."/>
            <person name="Li L."/>
            <person name="Wei W."/>
            <person name="Wang X."/>
            <person name="Wang C."/>
            <person name="Yang T."/>
            <person name="Huo Q."/>
            <person name="Li W."/>
            <person name="Guo W."/>
            <person name="Chen H."/>
            <person name="Zhou L."/>
            <person name="Ni X."/>
            <person name="Tian J."/>
            <person name="Zhou Y."/>
            <person name="Sheng Y."/>
            <person name="Liu T."/>
            <person name="Pan Y."/>
            <person name="Xia L."/>
            <person name="Li J."/>
            <person name="Zhao F."/>
            <person name="Cao W."/>
        </authorList>
    </citation>
    <scope>NUCLEOTIDE SEQUENCE</scope>
    <source>
        <strain evidence="1">Dsil-2018</strain>
    </source>
</reference>
<protein>
    <submittedName>
        <fullName evidence="1">Uncharacterized protein</fullName>
    </submittedName>
</protein>
<dbReference type="EMBL" id="CM023470">
    <property type="protein sequence ID" value="KAH7981519.1"/>
    <property type="molecule type" value="Genomic_DNA"/>
</dbReference>
<evidence type="ECO:0000313" key="2">
    <source>
        <dbReference type="Proteomes" id="UP000821865"/>
    </source>
</evidence>